<dbReference type="Gene3D" id="3.20.20.140">
    <property type="entry name" value="Metal-dependent hydrolases"/>
    <property type="match status" value="1"/>
</dbReference>
<evidence type="ECO:0000259" key="1">
    <source>
        <dbReference type="Pfam" id="PF07969"/>
    </source>
</evidence>
<reference evidence="2 3" key="1">
    <citation type="submission" date="2021-03" db="EMBL/GenBank/DDBJ databases">
        <title>Antimicrobial resistance genes in bacteria isolated from Japanese honey, and their potential for conferring macrolide and lincosamide resistance in the American foulbrood pathogen Paenibacillus larvae.</title>
        <authorList>
            <person name="Okamoto M."/>
            <person name="Kumagai M."/>
            <person name="Kanamori H."/>
            <person name="Takamatsu D."/>
        </authorList>
    </citation>
    <scope>NUCLEOTIDE SEQUENCE [LARGE SCALE GENOMIC DNA]</scope>
    <source>
        <strain evidence="2 3">J1TS3</strain>
    </source>
</reference>
<dbReference type="EMBL" id="BOQT01000024">
    <property type="protein sequence ID" value="GIN23023.1"/>
    <property type="molecule type" value="Genomic_DNA"/>
</dbReference>
<dbReference type="InterPro" id="IPR032466">
    <property type="entry name" value="Metal_Hydrolase"/>
</dbReference>
<dbReference type="Proteomes" id="UP000680279">
    <property type="component" value="Unassembled WGS sequence"/>
</dbReference>
<feature type="domain" description="Amidohydrolase 3" evidence="1">
    <location>
        <begin position="50"/>
        <end position="531"/>
    </location>
</feature>
<dbReference type="Pfam" id="PF07969">
    <property type="entry name" value="Amidohydro_3"/>
    <property type="match status" value="1"/>
</dbReference>
<dbReference type="SUPFAM" id="SSF51338">
    <property type="entry name" value="Composite domain of metallo-dependent hydrolases"/>
    <property type="match status" value="1"/>
</dbReference>
<dbReference type="PANTHER" id="PTHR22642:SF2">
    <property type="entry name" value="PROTEIN LONG AFTER FAR-RED 3"/>
    <property type="match status" value="1"/>
</dbReference>
<dbReference type="RefSeq" id="WP_026320008.1">
    <property type="nucleotide sequence ID" value="NZ_BOQT01000024.1"/>
</dbReference>
<dbReference type="InterPro" id="IPR011059">
    <property type="entry name" value="Metal-dep_hydrolase_composite"/>
</dbReference>
<organism evidence="2 3">
    <name type="scientific">Siminovitchia fordii</name>
    <dbReference type="NCBI Taxonomy" id="254759"/>
    <lineage>
        <taxon>Bacteria</taxon>
        <taxon>Bacillati</taxon>
        <taxon>Bacillota</taxon>
        <taxon>Bacilli</taxon>
        <taxon>Bacillales</taxon>
        <taxon>Bacillaceae</taxon>
        <taxon>Siminovitchia</taxon>
    </lineage>
</organism>
<dbReference type="SUPFAM" id="SSF51556">
    <property type="entry name" value="Metallo-dependent hydrolases"/>
    <property type="match status" value="1"/>
</dbReference>
<accession>A0ABQ4KDR2</accession>
<dbReference type="CDD" id="cd01300">
    <property type="entry name" value="YtcJ_like"/>
    <property type="match status" value="1"/>
</dbReference>
<dbReference type="InterPro" id="IPR013108">
    <property type="entry name" value="Amidohydro_3"/>
</dbReference>
<dbReference type="Gene3D" id="2.30.40.10">
    <property type="entry name" value="Urease, subunit C, domain 1"/>
    <property type="match status" value="1"/>
</dbReference>
<dbReference type="PANTHER" id="PTHR22642">
    <property type="entry name" value="IMIDAZOLONEPROPIONASE"/>
    <property type="match status" value="1"/>
</dbReference>
<keyword evidence="3" id="KW-1185">Reference proteome</keyword>
<protein>
    <submittedName>
        <fullName evidence="2">Amidohydrolase</fullName>
    </submittedName>
</protein>
<gene>
    <name evidence="2" type="ORF">J1TS3_41570</name>
</gene>
<comment type="caution">
    <text evidence="2">The sequence shown here is derived from an EMBL/GenBank/DDBJ whole genome shotgun (WGS) entry which is preliminary data.</text>
</comment>
<dbReference type="InterPro" id="IPR033932">
    <property type="entry name" value="YtcJ-like"/>
</dbReference>
<sequence>MERTKLFINAEVITVDEKDRIVEAVGVQGNKIIAVGTNEEILKLKDISSKVIDLKGKTLIPGFIDSHLHISIYGSNCISISCKDKDMKSIQDLLQAVKNRAIQTPKGQWIRAWGYNEDNFLEKRFPTKEELDHITTDHPIMITRTCSHISMVNSLALEIADIDRSTPDPAGGKIVRTEMGEPSGLLIENAHMRMFDIAAFSEEELSQAHEIASRHFAEKGITSIHDATGYGMDNLRLLQSDSERGIIKQRVYAMVGALNDSRSVVEHMTETGIYSGLGDEKFKIGPVKLFLDGSSSGPTVWTRAPYSSDPDNYGIHYFSQEEVDRLLIPAHKKGWQITAHAQGDAAIDMFLNTVEKANRLFPRKDARHRIEHAGIAAPDLIERMKELKVVPVPNPAFLYEYGDGYVQNYGGRASWMYPMGDYQNAGIPAAMASDSPVTDFNPMRGIHSAMVRKSNSGQVIGERNRVSLLQAIRMYTYNGAYASFEEDKKGSIEAGKLADLVLLDRSLLRANVEEIPEVKVEWTMIDGEIVFTKSNGEN</sequence>
<name>A0ABQ4KDR2_9BACI</name>
<evidence type="ECO:0000313" key="2">
    <source>
        <dbReference type="EMBL" id="GIN23023.1"/>
    </source>
</evidence>
<proteinExistence type="predicted"/>
<evidence type="ECO:0000313" key="3">
    <source>
        <dbReference type="Proteomes" id="UP000680279"/>
    </source>
</evidence>
<dbReference type="Gene3D" id="3.10.310.70">
    <property type="match status" value="1"/>
</dbReference>